<organism evidence="1 2">
    <name type="scientific">Klebsiella pneumoniae</name>
    <dbReference type="NCBI Taxonomy" id="573"/>
    <lineage>
        <taxon>Bacteria</taxon>
        <taxon>Pseudomonadati</taxon>
        <taxon>Pseudomonadota</taxon>
        <taxon>Gammaproteobacteria</taxon>
        <taxon>Enterobacterales</taxon>
        <taxon>Enterobacteriaceae</taxon>
        <taxon>Klebsiella/Raoultella group</taxon>
        <taxon>Klebsiella</taxon>
        <taxon>Klebsiella pneumoniae complex</taxon>
    </lineage>
</organism>
<sequence>MLKDVDSVIVTPGVGDTPLFFSKEGWKLITQFKTFIFAQHNRVLVSGIQQGDASFYLGALGTVALGSMVYMMKQKLSGRDIDYSWNNLVKEGIDRGGMIGWLSEPLNTVENVSGGRFGLGAMFGAPPVSRFQSRNAIGAMLGPTFDLGGDAATVAHGVLNGEFDSQQTHAARKMLPFQNLWAISPLLNKVEEQMK</sequence>
<dbReference type="EMBL" id="UASO01000005">
    <property type="protein sequence ID" value="SQC86148.1"/>
    <property type="molecule type" value="Genomic_DNA"/>
</dbReference>
<reference evidence="1 2" key="1">
    <citation type="submission" date="2018-06" db="EMBL/GenBank/DDBJ databases">
        <authorList>
            <consortium name="Pathogen Informatics"/>
            <person name="Doyle S."/>
        </authorList>
    </citation>
    <scope>NUCLEOTIDE SEQUENCE [LARGE SCALE GENOMIC DNA]</scope>
    <source>
        <strain evidence="1 2">NCTC9645</strain>
    </source>
</reference>
<name>A0A2X3I0N4_KLEPN</name>
<protein>
    <submittedName>
        <fullName evidence="1">Uncharacterized protein</fullName>
    </submittedName>
</protein>
<evidence type="ECO:0000313" key="2">
    <source>
        <dbReference type="Proteomes" id="UP000250675"/>
    </source>
</evidence>
<evidence type="ECO:0000313" key="1">
    <source>
        <dbReference type="EMBL" id="SQC86148.1"/>
    </source>
</evidence>
<accession>A0A2X3I0N4</accession>
<proteinExistence type="predicted"/>
<gene>
    <name evidence="1" type="ORF">NCTC9645_04220</name>
</gene>
<dbReference type="Proteomes" id="UP000250675">
    <property type="component" value="Unassembled WGS sequence"/>
</dbReference>
<dbReference type="AlphaFoldDB" id="A0A2X3I0N4"/>